<dbReference type="KEGG" id="cgv:CGLAU_10465"/>
<dbReference type="EMBL" id="CP019688">
    <property type="protein sequence ID" value="AQQ16029.1"/>
    <property type="molecule type" value="Genomic_DNA"/>
</dbReference>
<dbReference type="PANTHER" id="PTHR22602">
    <property type="entry name" value="TRANSFERASE CAF17, MITOCHONDRIAL-RELATED"/>
    <property type="match status" value="1"/>
</dbReference>
<dbReference type="InterPro" id="IPR017703">
    <property type="entry name" value="YgfZ/GCV_T_CS"/>
</dbReference>
<evidence type="ECO:0000256" key="1">
    <source>
        <dbReference type="ARBA" id="ARBA00022946"/>
    </source>
</evidence>
<dbReference type="AlphaFoldDB" id="A0A1Q2HYY0"/>
<evidence type="ECO:0000313" key="3">
    <source>
        <dbReference type="EMBL" id="AQQ16029.1"/>
    </source>
</evidence>
<organism evidence="3 4">
    <name type="scientific">Corynebacterium glaucum</name>
    <dbReference type="NCBI Taxonomy" id="187491"/>
    <lineage>
        <taxon>Bacteria</taxon>
        <taxon>Bacillati</taxon>
        <taxon>Actinomycetota</taxon>
        <taxon>Actinomycetes</taxon>
        <taxon>Mycobacteriales</taxon>
        <taxon>Corynebacteriaceae</taxon>
        <taxon>Corynebacterium</taxon>
    </lineage>
</organism>
<dbReference type="RefSeq" id="WP_095660635.1">
    <property type="nucleotide sequence ID" value="NZ_CP019688.1"/>
</dbReference>
<protein>
    <submittedName>
        <fullName evidence="3">tRNA-modifying protein YgfZ</fullName>
    </submittedName>
</protein>
<evidence type="ECO:0000256" key="2">
    <source>
        <dbReference type="SAM" id="MobiDB-lite"/>
    </source>
</evidence>
<dbReference type="SUPFAM" id="SSF103025">
    <property type="entry name" value="Folate-binding domain"/>
    <property type="match status" value="1"/>
</dbReference>
<evidence type="ECO:0000313" key="4">
    <source>
        <dbReference type="Proteomes" id="UP000217209"/>
    </source>
</evidence>
<reference evidence="3 4" key="1">
    <citation type="submission" date="2016-12" db="EMBL/GenBank/DDBJ databases">
        <authorList>
            <person name="Song W.-J."/>
            <person name="Kurnit D.M."/>
        </authorList>
    </citation>
    <scope>NUCLEOTIDE SEQUENCE [LARGE SCALE GENOMIC DNA]</scope>
    <source>
        <strain evidence="3 4">DSM 30827</strain>
    </source>
</reference>
<feature type="region of interest" description="Disordered" evidence="2">
    <location>
        <begin position="332"/>
        <end position="355"/>
    </location>
</feature>
<dbReference type="InterPro" id="IPR027266">
    <property type="entry name" value="TrmE/GcvT-like"/>
</dbReference>
<dbReference type="InterPro" id="IPR045179">
    <property type="entry name" value="YgfZ/GcvT"/>
</dbReference>
<feature type="compositionally biased region" description="Basic and acidic residues" evidence="2">
    <location>
        <begin position="335"/>
        <end position="348"/>
    </location>
</feature>
<keyword evidence="1" id="KW-0809">Transit peptide</keyword>
<sequence>MAQSYSSPLLALPGAVPDEATGVALHYGNPLAEQRRMREHPALIDRSHRAVVRVGGPDAATILNNLLSQKLDDVPAGFGGSALDLDMQGHVLHHVDVIFNGDAFYFDMPRAQHESFVDYLSRMKFWSDVTIEDTDLAVVTVLGGGSIPGADMTRAVPFGAWLRIDGLVPRESLHHAATEFSREIGNVVGLMAFEVARVRAMEPELGVDLDSKSIPHEVPRFIARGEAPLYPAAVHLNKGCYRGQETVARVENLGRSPRLLVMLQLDGSSPSEPQVGAAITAGPGGRTVGRLGTVVHDADEGPIALALVKRSALDGPLEIDGTAAVVDAASLPTDEGEHAGRRAVEGLRRGTGPGV</sequence>
<name>A0A1Q2HYY0_9CORY</name>
<dbReference type="Gene3D" id="3.30.1360.120">
    <property type="entry name" value="Probable tRNA modification gtpase trme, domain 1"/>
    <property type="match status" value="2"/>
</dbReference>
<dbReference type="NCBIfam" id="TIGR03317">
    <property type="entry name" value="ygfZ_signature"/>
    <property type="match status" value="1"/>
</dbReference>
<proteinExistence type="predicted"/>
<keyword evidence="4" id="KW-1185">Reference proteome</keyword>
<dbReference type="PIRSF" id="PIRSF006487">
    <property type="entry name" value="GcvT"/>
    <property type="match status" value="1"/>
</dbReference>
<accession>A0A1Q2HYY0</accession>
<dbReference type="GO" id="GO:0016226">
    <property type="term" value="P:iron-sulfur cluster assembly"/>
    <property type="evidence" value="ECO:0007669"/>
    <property type="project" value="TreeGrafter"/>
</dbReference>
<gene>
    <name evidence="3" type="primary">ygfZ</name>
    <name evidence="3" type="ORF">CGLAU_10465</name>
</gene>
<dbReference type="OrthoDB" id="9796287at2"/>
<dbReference type="PANTHER" id="PTHR22602:SF0">
    <property type="entry name" value="TRANSFERASE CAF17, MITOCHONDRIAL-RELATED"/>
    <property type="match status" value="1"/>
</dbReference>
<dbReference type="Proteomes" id="UP000217209">
    <property type="component" value="Chromosome"/>
</dbReference>